<proteinExistence type="predicted"/>
<dbReference type="InterPro" id="IPR029069">
    <property type="entry name" value="HotDog_dom_sf"/>
</dbReference>
<evidence type="ECO:0000313" key="2">
    <source>
        <dbReference type="Proteomes" id="UP001156870"/>
    </source>
</evidence>
<protein>
    <recommendedName>
        <fullName evidence="3">PaaI family thioesterase</fullName>
    </recommendedName>
</protein>
<organism evidence="1 2">
    <name type="scientific">Marinibactrum halimedae</name>
    <dbReference type="NCBI Taxonomy" id="1444977"/>
    <lineage>
        <taxon>Bacteria</taxon>
        <taxon>Pseudomonadati</taxon>
        <taxon>Pseudomonadota</taxon>
        <taxon>Gammaproteobacteria</taxon>
        <taxon>Cellvibrionales</taxon>
        <taxon>Cellvibrionaceae</taxon>
        <taxon>Marinibactrum</taxon>
    </lineage>
</organism>
<dbReference type="EMBL" id="BSPD01000030">
    <property type="protein sequence ID" value="GLS25485.1"/>
    <property type="molecule type" value="Genomic_DNA"/>
</dbReference>
<name>A0AA37T1R5_9GAMM</name>
<dbReference type="Proteomes" id="UP001156870">
    <property type="component" value="Unassembled WGS sequence"/>
</dbReference>
<accession>A0AA37T1R5</accession>
<keyword evidence="2" id="KW-1185">Reference proteome</keyword>
<evidence type="ECO:0008006" key="3">
    <source>
        <dbReference type="Google" id="ProtNLM"/>
    </source>
</evidence>
<sequence length="95" mass="10529">MATIIDCHAICTAMAYGYNLADQVIGSAPHIWYATGKLSLTYLKPVPIEKELALYAAITGHNEKHVYLNCTLNIGDKTYVEAEVDAVRVPSEWMQ</sequence>
<gene>
    <name evidence="1" type="ORF">GCM10007877_11990</name>
</gene>
<dbReference type="AlphaFoldDB" id="A0AA37T1R5"/>
<comment type="caution">
    <text evidence="1">The sequence shown here is derived from an EMBL/GenBank/DDBJ whole genome shotgun (WGS) entry which is preliminary data.</text>
</comment>
<dbReference type="Gene3D" id="3.10.129.10">
    <property type="entry name" value="Hotdog Thioesterase"/>
    <property type="match status" value="1"/>
</dbReference>
<dbReference type="SUPFAM" id="SSF54637">
    <property type="entry name" value="Thioesterase/thiol ester dehydrase-isomerase"/>
    <property type="match status" value="1"/>
</dbReference>
<evidence type="ECO:0000313" key="1">
    <source>
        <dbReference type="EMBL" id="GLS25485.1"/>
    </source>
</evidence>
<reference evidence="1 2" key="1">
    <citation type="journal article" date="2014" name="Int. J. Syst. Evol. Microbiol.">
        <title>Complete genome sequence of Corynebacterium casei LMG S-19264T (=DSM 44701T), isolated from a smear-ripened cheese.</title>
        <authorList>
            <consortium name="US DOE Joint Genome Institute (JGI-PGF)"/>
            <person name="Walter F."/>
            <person name="Albersmeier A."/>
            <person name="Kalinowski J."/>
            <person name="Ruckert C."/>
        </authorList>
    </citation>
    <scope>NUCLEOTIDE SEQUENCE [LARGE SCALE GENOMIC DNA]</scope>
    <source>
        <strain evidence="1 2">NBRC 110095</strain>
    </source>
</reference>